<organism evidence="1 2">
    <name type="scientific">Cereibacter changlensis JA139</name>
    <dbReference type="NCBI Taxonomy" id="1188249"/>
    <lineage>
        <taxon>Bacteria</taxon>
        <taxon>Pseudomonadati</taxon>
        <taxon>Pseudomonadota</taxon>
        <taxon>Alphaproteobacteria</taxon>
        <taxon>Rhodobacterales</taxon>
        <taxon>Paracoccaceae</taxon>
        <taxon>Cereibacter</taxon>
    </lineage>
</organism>
<gene>
    <name evidence="1" type="ORF">C5F48_00460</name>
</gene>
<sequence>MTNPHSPWPGLLAGVALLAAVPGAAQTRPTLNFYGASGLIDMPSAEAQRDGVLTASTSFFGGIGRTTLGFQITPRLSASFRYAGIRDWNATLPEAERTGVNAFDTYYDRSFDLRYQILSEGRYRPALAVGLQDFIGTGVLSGEYIVATKHLTRELALTAGLGWGRLGSEGDIGRFGDRPAFIPDSTGGEINADQWFRGRYAPFAGIEWQPSQRWALKAEYSSDAYEVESGARRVFEHRSPFNFGVEYRPNPGVQLGVYSLHGSEFGLAVHFLIDPRDRASVGLVDDAPVPIRPRPPRAANPGAWSPDWVGQPDANRLLRGNMQKVLTDSGIHIEALALTSEAAELRIRNTRHDAEAQAIGRTARAMAWALPASVERFEIVPVVNGVPTARVVLRRADLERLEFAPDAATALRPQVAITEVGPPLAPLQPDPALYPGFSWSLSPYLRTSLFDPEEPLRADLGLRLRGQYRVAPGLLLSGSVTQKLAGNIDEAQSSSNSVLPHVRSDTGRYSAEGETALERLTATWYARPADALYSRVTLGYLERMYGGASAELLWRPVNSRLALGAEVNYARKRGFDQRFGFLRGDAAYDVVTGHVSAYYDFGDEFTAQLDVGRYLAGDVGATLSLSRQFANGWKIGAFATKTDVSAEDFGEGSFDKGIRLEIPLTVILGQPTRQTSAYTLRPLTRDGGARLAVEGRLYEMLQDHQGRGLDRQWGRFWK</sequence>
<comment type="caution">
    <text evidence="1">The sequence shown here is derived from an EMBL/GenBank/DDBJ whole genome shotgun (WGS) entry which is preliminary data.</text>
</comment>
<evidence type="ECO:0000313" key="1">
    <source>
        <dbReference type="EMBL" id="PTE23819.1"/>
    </source>
</evidence>
<dbReference type="RefSeq" id="WP_107662001.1">
    <property type="nucleotide sequence ID" value="NZ_PZKG01000001.1"/>
</dbReference>
<dbReference type="InterPro" id="IPR010344">
    <property type="entry name" value="YbjH"/>
</dbReference>
<reference evidence="1 2" key="1">
    <citation type="submission" date="2018-03" db="EMBL/GenBank/DDBJ databases">
        <title>Cereibacter changlensis.</title>
        <authorList>
            <person name="Meyer T.E."/>
            <person name="Miller S."/>
            <person name="Lodha T."/>
            <person name="Gandham S."/>
            <person name="Chintalapati S."/>
            <person name="Chintalapati V.R."/>
        </authorList>
    </citation>
    <scope>NUCLEOTIDE SEQUENCE [LARGE SCALE GENOMIC DNA]</scope>
    <source>
        <strain evidence="1 2">JA139</strain>
    </source>
</reference>
<proteinExistence type="predicted"/>
<name>A0A2T4K0Z2_9RHOB</name>
<dbReference type="EMBL" id="PZKG01000001">
    <property type="protein sequence ID" value="PTE23819.1"/>
    <property type="molecule type" value="Genomic_DNA"/>
</dbReference>
<dbReference type="AlphaFoldDB" id="A0A2T4K0Z2"/>
<dbReference type="OrthoDB" id="19542at2"/>
<accession>A0A2T4K0Z2</accession>
<dbReference type="Proteomes" id="UP000241010">
    <property type="component" value="Unassembled WGS sequence"/>
</dbReference>
<keyword evidence="2" id="KW-1185">Reference proteome</keyword>
<protein>
    <submittedName>
        <fullName evidence="1">YjbH domain-containing protein</fullName>
    </submittedName>
</protein>
<dbReference type="Pfam" id="PF06082">
    <property type="entry name" value="YjbH"/>
    <property type="match status" value="1"/>
</dbReference>
<evidence type="ECO:0000313" key="2">
    <source>
        <dbReference type="Proteomes" id="UP000241010"/>
    </source>
</evidence>